<dbReference type="InterPro" id="IPR058240">
    <property type="entry name" value="rSAM_sf"/>
</dbReference>
<dbReference type="GO" id="GO:0051539">
    <property type="term" value="F:4 iron, 4 sulfur cluster binding"/>
    <property type="evidence" value="ECO:0007669"/>
    <property type="project" value="UniProtKB-KW"/>
</dbReference>
<evidence type="ECO:0000256" key="7">
    <source>
        <dbReference type="ARBA" id="ARBA00023601"/>
    </source>
</evidence>
<dbReference type="OrthoDB" id="1737006at2"/>
<evidence type="ECO:0000259" key="8">
    <source>
        <dbReference type="PROSITE" id="PS51918"/>
    </source>
</evidence>
<dbReference type="eggNOG" id="COG0641">
    <property type="taxonomic scope" value="Bacteria"/>
</dbReference>
<dbReference type="SUPFAM" id="SSF102114">
    <property type="entry name" value="Radical SAM enzymes"/>
    <property type="match status" value="1"/>
</dbReference>
<accession>B8I5G7</accession>
<dbReference type="SFLD" id="SFLDG01386">
    <property type="entry name" value="main_SPASM_domain-containing"/>
    <property type="match status" value="1"/>
</dbReference>
<dbReference type="InterPro" id="IPR000385">
    <property type="entry name" value="MoaA_NifB_PqqE_Fe-S-bd_CS"/>
</dbReference>
<evidence type="ECO:0000313" key="9">
    <source>
        <dbReference type="EMBL" id="ACL76703.1"/>
    </source>
</evidence>
<dbReference type="SFLD" id="SFLDG01067">
    <property type="entry name" value="SPASM/twitch_domain_containing"/>
    <property type="match status" value="1"/>
</dbReference>
<protein>
    <submittedName>
        <fullName evidence="9">Radical SAM domain protein</fullName>
    </submittedName>
</protein>
<dbReference type="NCBIfam" id="TIGR04068">
    <property type="entry name" value="rSAM_ocin_clost"/>
    <property type="match status" value="1"/>
</dbReference>
<gene>
    <name evidence="9" type="ordered locus">Ccel_2370</name>
</gene>
<dbReference type="SFLD" id="SFLDG01384">
    <property type="entry name" value="thioether_bond_formation_requi"/>
    <property type="match status" value="1"/>
</dbReference>
<dbReference type="RefSeq" id="WP_015925794.1">
    <property type="nucleotide sequence ID" value="NC_011898.1"/>
</dbReference>
<dbReference type="GO" id="GO:0016491">
    <property type="term" value="F:oxidoreductase activity"/>
    <property type="evidence" value="ECO:0007669"/>
    <property type="project" value="InterPro"/>
</dbReference>
<dbReference type="InterPro" id="IPR024001">
    <property type="entry name" value="Cys-rich_pep_rSAM_mat_CcpM"/>
</dbReference>
<dbReference type="CDD" id="cd01335">
    <property type="entry name" value="Radical_SAM"/>
    <property type="match status" value="1"/>
</dbReference>
<comment type="similarity">
    <text evidence="7">Belongs to the radical SAM superfamily. Anaerobic sulfatase-maturating enzyme family.</text>
</comment>
<dbReference type="SFLD" id="SFLDS00029">
    <property type="entry name" value="Radical_SAM"/>
    <property type="match status" value="1"/>
</dbReference>
<dbReference type="KEGG" id="cce:Ccel_2370"/>
<dbReference type="Pfam" id="PF04055">
    <property type="entry name" value="Radical_SAM"/>
    <property type="match status" value="1"/>
</dbReference>
<dbReference type="InterPro" id="IPR007197">
    <property type="entry name" value="rSAM"/>
</dbReference>
<dbReference type="STRING" id="394503.Ccel_2370"/>
<dbReference type="PROSITE" id="PS51918">
    <property type="entry name" value="RADICAL_SAM"/>
    <property type="match status" value="1"/>
</dbReference>
<dbReference type="PANTHER" id="PTHR43273">
    <property type="entry name" value="ANAEROBIC SULFATASE-MATURATING ENZYME HOMOLOG ASLB-RELATED"/>
    <property type="match status" value="1"/>
</dbReference>
<evidence type="ECO:0000256" key="2">
    <source>
        <dbReference type="ARBA" id="ARBA00022485"/>
    </source>
</evidence>
<reference evidence="9 10" key="1">
    <citation type="submission" date="2009-01" db="EMBL/GenBank/DDBJ databases">
        <title>Complete sequence of Clostridium cellulolyticum H10.</title>
        <authorList>
            <consortium name="US DOE Joint Genome Institute"/>
            <person name="Lucas S."/>
            <person name="Copeland A."/>
            <person name="Lapidus A."/>
            <person name="Glavina del Rio T."/>
            <person name="Dalin E."/>
            <person name="Tice H."/>
            <person name="Bruce D."/>
            <person name="Goodwin L."/>
            <person name="Pitluck S."/>
            <person name="Chertkov O."/>
            <person name="Saunders E."/>
            <person name="Brettin T."/>
            <person name="Detter J.C."/>
            <person name="Han C."/>
            <person name="Larimer F."/>
            <person name="Land M."/>
            <person name="Hauser L."/>
            <person name="Kyrpides N."/>
            <person name="Ivanova N."/>
            <person name="Zhou J."/>
            <person name="Richardson P."/>
        </authorList>
    </citation>
    <scope>NUCLEOTIDE SEQUENCE [LARGE SCALE GENOMIC DNA]</scope>
    <source>
        <strain evidence="10">ATCC 35319 / DSM 5812 / JCM 6584 / H10</strain>
    </source>
</reference>
<keyword evidence="4" id="KW-0479">Metal-binding</keyword>
<keyword evidence="5" id="KW-0408">Iron</keyword>
<dbReference type="Proteomes" id="UP000001349">
    <property type="component" value="Chromosome"/>
</dbReference>
<dbReference type="InterPro" id="IPR023867">
    <property type="entry name" value="Sulphatase_maturase_rSAM"/>
</dbReference>
<keyword evidence="2" id="KW-0004">4Fe-4S</keyword>
<dbReference type="AlphaFoldDB" id="B8I5G7"/>
<proteinExistence type="inferred from homology"/>
<feature type="domain" description="Radical SAM core" evidence="8">
    <location>
        <begin position="77"/>
        <end position="311"/>
    </location>
</feature>
<evidence type="ECO:0000256" key="1">
    <source>
        <dbReference type="ARBA" id="ARBA00001966"/>
    </source>
</evidence>
<sequence length="462" mass="53514">MCKEYQPFIHMFETNGSKYFYDVNKNSIIGISEELADALNKNDMEHPKVQSLIEKGFLSDKHVETIIHPEDKFLEYHLNNKINMITIQVTQACNLRCTYCPYSGKYNNRQHSNRKMSLEMAIRGIDFLWEHSIDCDYVNIGFYGGEPIIEFDLIKESIEYAKTKFEGKHVNFSITTNGTIITREIIEYFYQNDVVLMISLDGPKDIHDKNRVYADNSGSFDTVISNITKIKENYPDYFSKVIFNVVADPENDYNCTSQFLSGNEVIQDAIINASEINMFYRKENVEISEDYFIKRGYEFFKLFLSQINRFDSEKVSPLVTSRFNMLEKMFNEQMEITESLPDKYHHGGPCIPGSQRLFMSVDGTFYPCERVSEESEVVKIGHIDRGIDIDKVRILLNIGKLTEEKCKNCWAIRYCSLCMVSCDNLKELSGKQKLSYCNSVKADVEGRLKDICVLKEIGVNFN</sequence>
<organism evidence="9 10">
    <name type="scientific">Ruminiclostridium cellulolyticum (strain ATCC 35319 / DSM 5812 / JCM 6584 / H10)</name>
    <name type="common">Clostridium cellulolyticum</name>
    <dbReference type="NCBI Taxonomy" id="394503"/>
    <lineage>
        <taxon>Bacteria</taxon>
        <taxon>Bacillati</taxon>
        <taxon>Bacillota</taxon>
        <taxon>Clostridia</taxon>
        <taxon>Eubacteriales</taxon>
        <taxon>Oscillospiraceae</taxon>
        <taxon>Ruminiclostridium</taxon>
    </lineage>
</organism>
<comment type="cofactor">
    <cofactor evidence="1">
        <name>[4Fe-4S] cluster</name>
        <dbReference type="ChEBI" id="CHEBI:49883"/>
    </cofactor>
</comment>
<keyword evidence="10" id="KW-1185">Reference proteome</keyword>
<dbReference type="HOGENOM" id="CLU_009273_3_4_9"/>
<evidence type="ECO:0000256" key="3">
    <source>
        <dbReference type="ARBA" id="ARBA00022691"/>
    </source>
</evidence>
<evidence type="ECO:0000256" key="4">
    <source>
        <dbReference type="ARBA" id="ARBA00022723"/>
    </source>
</evidence>
<evidence type="ECO:0000313" key="10">
    <source>
        <dbReference type="Proteomes" id="UP000001349"/>
    </source>
</evidence>
<evidence type="ECO:0000256" key="6">
    <source>
        <dbReference type="ARBA" id="ARBA00023014"/>
    </source>
</evidence>
<keyword evidence="6" id="KW-0411">Iron-sulfur</keyword>
<dbReference type="PANTHER" id="PTHR43273:SF3">
    <property type="entry name" value="ANAEROBIC SULFATASE-MATURATING ENZYME HOMOLOG ASLB-RELATED"/>
    <property type="match status" value="1"/>
</dbReference>
<name>B8I5G7_RUMCH</name>
<evidence type="ECO:0000256" key="5">
    <source>
        <dbReference type="ARBA" id="ARBA00023004"/>
    </source>
</evidence>
<keyword evidence="3" id="KW-0949">S-adenosyl-L-methionine</keyword>
<dbReference type="PROSITE" id="PS01305">
    <property type="entry name" value="MOAA_NIFB_PQQE"/>
    <property type="match status" value="1"/>
</dbReference>
<dbReference type="InterPro" id="IPR013785">
    <property type="entry name" value="Aldolase_TIM"/>
</dbReference>
<dbReference type="EMBL" id="CP001348">
    <property type="protein sequence ID" value="ACL76703.1"/>
    <property type="molecule type" value="Genomic_DNA"/>
</dbReference>
<dbReference type="GO" id="GO:0046872">
    <property type="term" value="F:metal ion binding"/>
    <property type="evidence" value="ECO:0007669"/>
    <property type="project" value="UniProtKB-KW"/>
</dbReference>
<dbReference type="Gene3D" id="3.20.20.70">
    <property type="entry name" value="Aldolase class I"/>
    <property type="match status" value="1"/>
</dbReference>